<dbReference type="GO" id="GO:0005737">
    <property type="term" value="C:cytoplasm"/>
    <property type="evidence" value="ECO:0007669"/>
    <property type="project" value="UniProtKB-SubCell"/>
</dbReference>
<dbReference type="GO" id="GO:0043866">
    <property type="term" value="F:adenylyl-sulfate reductase (thioredoxin) activity"/>
    <property type="evidence" value="ECO:0007669"/>
    <property type="project" value="UniProtKB-EC"/>
</dbReference>
<sequence length="245" mass="28815">MNHTSNEQLQQLQRQIQGKNEWEALDFLAQSFPNQVVFSTSFSWEDQIILFWIYQHHINIQPFTLDTGRLFPETYAVWERSREKYGLEIKAYYPDALQIQNFVSQNGPNAFYQSVENRQTCCHIRKVQPLQKALANQKVWITGLRAEHSQHRQQLPILEWDSAYAVFKFHPLLHWSTEAVKSYIQNQNIPYNPLHDKGFVSIGCAPCTRAIQPGENFRAGRWWWEDANKKECGLHIHSQLTTIQS</sequence>
<keyword evidence="5 14" id="KW-0408">Iron</keyword>
<dbReference type="Proteomes" id="UP000249720">
    <property type="component" value="Unassembled WGS sequence"/>
</dbReference>
<comment type="function">
    <text evidence="7 14">Catalyzes the formation of sulfite from adenosine 5'-phosphosulfate (APS) using thioredoxin as an electron donor.</text>
</comment>
<evidence type="ECO:0000256" key="12">
    <source>
        <dbReference type="ARBA" id="ARBA00032041"/>
    </source>
</evidence>
<accession>A0A2W7SGF6</accession>
<keyword evidence="6 14" id="KW-0411">Iron-sulfur</keyword>
<evidence type="ECO:0000256" key="9">
    <source>
        <dbReference type="ARBA" id="ARBA00024386"/>
    </source>
</evidence>
<feature type="binding site" evidence="14">
    <location>
        <position position="207"/>
    </location>
    <ligand>
        <name>[4Fe-4S] cluster</name>
        <dbReference type="ChEBI" id="CHEBI:49883"/>
    </ligand>
</feature>
<organism evidence="16 17">
    <name type="scientific">Hydrotalea sandarakina</name>
    <dbReference type="NCBI Taxonomy" id="1004304"/>
    <lineage>
        <taxon>Bacteria</taxon>
        <taxon>Pseudomonadati</taxon>
        <taxon>Bacteroidota</taxon>
        <taxon>Chitinophagia</taxon>
        <taxon>Chitinophagales</taxon>
        <taxon>Chitinophagaceae</taxon>
        <taxon>Hydrotalea</taxon>
    </lineage>
</organism>
<name>A0A2W7SGF6_9BACT</name>
<evidence type="ECO:0000313" key="17">
    <source>
        <dbReference type="Proteomes" id="UP000249720"/>
    </source>
</evidence>
<evidence type="ECO:0000256" key="14">
    <source>
        <dbReference type="HAMAP-Rule" id="MF_00063"/>
    </source>
</evidence>
<protein>
    <recommendedName>
        <fullName evidence="10 14">Adenosine 5'-phosphosulfate reductase</fullName>
        <shortName evidence="14">APS reductase</shortName>
        <ecNumber evidence="9 14">1.8.4.10</ecNumber>
    </recommendedName>
    <alternativeName>
        <fullName evidence="12 14">5'-adenylylsulfate reductase</fullName>
    </alternativeName>
    <alternativeName>
        <fullName evidence="11 14">Thioredoxin-dependent 5'-adenylylsulfate reductase</fullName>
    </alternativeName>
</protein>
<keyword evidence="3 14" id="KW-0479">Metal-binding</keyword>
<dbReference type="NCBIfam" id="NF002537">
    <property type="entry name" value="PRK02090.1"/>
    <property type="match status" value="1"/>
</dbReference>
<dbReference type="HAMAP" id="MF_00063">
    <property type="entry name" value="CysH"/>
    <property type="match status" value="1"/>
</dbReference>
<keyword evidence="17" id="KW-1185">Reference proteome</keyword>
<evidence type="ECO:0000256" key="4">
    <source>
        <dbReference type="ARBA" id="ARBA00023002"/>
    </source>
</evidence>
<feature type="binding site" evidence="14">
    <location>
        <position position="204"/>
    </location>
    <ligand>
        <name>[4Fe-4S] cluster</name>
        <dbReference type="ChEBI" id="CHEBI:49883"/>
    </ligand>
</feature>
<dbReference type="EC" id="1.8.4.10" evidence="9 14"/>
<dbReference type="InterPro" id="IPR004511">
    <property type="entry name" value="PAPS/APS_Rdtase"/>
</dbReference>
<feature type="active site" description="Nucleophile; cysteine thiosulfonate intermediate" evidence="14">
    <location>
        <position position="232"/>
    </location>
</feature>
<dbReference type="InterPro" id="IPR011798">
    <property type="entry name" value="APS_reductase"/>
</dbReference>
<dbReference type="Pfam" id="PF01507">
    <property type="entry name" value="PAPS_reduct"/>
    <property type="match status" value="1"/>
</dbReference>
<dbReference type="NCBIfam" id="TIGR02055">
    <property type="entry name" value="APS_reductase"/>
    <property type="match status" value="1"/>
</dbReference>
<evidence type="ECO:0000256" key="5">
    <source>
        <dbReference type="ARBA" id="ARBA00023004"/>
    </source>
</evidence>
<keyword evidence="4 14" id="KW-0560">Oxidoreductase</keyword>
<comment type="subcellular location">
    <subcellularLocation>
        <location evidence="14">Cytoplasm</location>
    </subcellularLocation>
</comment>
<comment type="pathway">
    <text evidence="8 14">Sulfur metabolism; hydrogen sulfide biosynthesis; sulfite from sulfate.</text>
</comment>
<reference evidence="16 17" key="1">
    <citation type="submission" date="2018-06" db="EMBL/GenBank/DDBJ databases">
        <title>Genomic Encyclopedia of Archaeal and Bacterial Type Strains, Phase II (KMG-II): from individual species to whole genera.</title>
        <authorList>
            <person name="Goeker M."/>
        </authorList>
    </citation>
    <scope>NUCLEOTIDE SEQUENCE [LARGE SCALE GENOMIC DNA]</scope>
    <source>
        <strain evidence="16 17">DSM 23241</strain>
    </source>
</reference>
<dbReference type="SUPFAM" id="SSF52402">
    <property type="entry name" value="Adenine nucleotide alpha hydrolases-like"/>
    <property type="match status" value="1"/>
</dbReference>
<evidence type="ECO:0000256" key="13">
    <source>
        <dbReference type="ARBA" id="ARBA00048441"/>
    </source>
</evidence>
<dbReference type="CDD" id="cd23945">
    <property type="entry name" value="PAPS_reductase"/>
    <property type="match status" value="1"/>
</dbReference>
<dbReference type="RefSeq" id="WP_111293422.1">
    <property type="nucleotide sequence ID" value="NZ_QKZV01000001.1"/>
</dbReference>
<dbReference type="NCBIfam" id="TIGR00434">
    <property type="entry name" value="cysH"/>
    <property type="match status" value="1"/>
</dbReference>
<feature type="binding site" evidence="14">
    <location>
        <position position="122"/>
    </location>
    <ligand>
        <name>[4Fe-4S] cluster</name>
        <dbReference type="ChEBI" id="CHEBI:49883"/>
    </ligand>
</feature>
<evidence type="ECO:0000256" key="3">
    <source>
        <dbReference type="ARBA" id="ARBA00022723"/>
    </source>
</evidence>
<evidence type="ECO:0000256" key="8">
    <source>
        <dbReference type="ARBA" id="ARBA00024327"/>
    </source>
</evidence>
<keyword evidence="2 14" id="KW-0963">Cytoplasm</keyword>
<dbReference type="PANTHER" id="PTHR46482:SF9">
    <property type="entry name" value="5'-ADENYLYLSULFATE REDUCTASE 1, CHLOROPLASTIC"/>
    <property type="match status" value="1"/>
</dbReference>
<feature type="domain" description="Phosphoadenosine phosphosulphate reductase" evidence="15">
    <location>
        <begin position="35"/>
        <end position="210"/>
    </location>
</feature>
<dbReference type="GO" id="GO:0051539">
    <property type="term" value="F:4 iron, 4 sulfur cluster binding"/>
    <property type="evidence" value="ECO:0007669"/>
    <property type="project" value="UniProtKB-UniRule"/>
</dbReference>
<evidence type="ECO:0000259" key="15">
    <source>
        <dbReference type="Pfam" id="PF01507"/>
    </source>
</evidence>
<evidence type="ECO:0000256" key="10">
    <source>
        <dbReference type="ARBA" id="ARBA00029514"/>
    </source>
</evidence>
<dbReference type="InterPro" id="IPR014729">
    <property type="entry name" value="Rossmann-like_a/b/a_fold"/>
</dbReference>
<comment type="catalytic activity">
    <reaction evidence="13 14">
        <text>[thioredoxin]-disulfide + sulfite + AMP + 2 H(+) = adenosine 5'-phosphosulfate + [thioredoxin]-dithiol</text>
        <dbReference type="Rhea" id="RHEA:21976"/>
        <dbReference type="Rhea" id="RHEA-COMP:10698"/>
        <dbReference type="Rhea" id="RHEA-COMP:10700"/>
        <dbReference type="ChEBI" id="CHEBI:15378"/>
        <dbReference type="ChEBI" id="CHEBI:17359"/>
        <dbReference type="ChEBI" id="CHEBI:29950"/>
        <dbReference type="ChEBI" id="CHEBI:50058"/>
        <dbReference type="ChEBI" id="CHEBI:58243"/>
        <dbReference type="ChEBI" id="CHEBI:456215"/>
        <dbReference type="EC" id="1.8.4.10"/>
    </reaction>
</comment>
<dbReference type="AlphaFoldDB" id="A0A2W7SGF6"/>
<dbReference type="PIRSF" id="PIRSF000857">
    <property type="entry name" value="PAPS_reductase"/>
    <property type="match status" value="1"/>
</dbReference>
<dbReference type="InterPro" id="IPR002500">
    <property type="entry name" value="PAPS_reduct_dom"/>
</dbReference>
<evidence type="ECO:0000256" key="11">
    <source>
        <dbReference type="ARBA" id="ARBA00030894"/>
    </source>
</evidence>
<evidence type="ECO:0000313" key="16">
    <source>
        <dbReference type="EMBL" id="PZX65987.1"/>
    </source>
</evidence>
<evidence type="ECO:0000256" key="7">
    <source>
        <dbReference type="ARBA" id="ARBA00024298"/>
    </source>
</evidence>
<dbReference type="EMBL" id="QKZV01000001">
    <property type="protein sequence ID" value="PZX65987.1"/>
    <property type="molecule type" value="Genomic_DNA"/>
</dbReference>
<comment type="cofactor">
    <cofactor evidence="14">
        <name>[4Fe-4S] cluster</name>
        <dbReference type="ChEBI" id="CHEBI:49883"/>
    </cofactor>
    <text evidence="14">Binds 1 [4Fe-4S] cluster per subunit.</text>
</comment>
<gene>
    <name evidence="14" type="primary">cysH</name>
    <name evidence="16" type="ORF">LX80_00483</name>
</gene>
<comment type="caution">
    <text evidence="16">The sequence shown here is derived from an EMBL/GenBank/DDBJ whole genome shotgun (WGS) entry which is preliminary data.</text>
</comment>
<dbReference type="OrthoDB" id="9794018at2"/>
<dbReference type="GO" id="GO:0046872">
    <property type="term" value="F:metal ion binding"/>
    <property type="evidence" value="ECO:0007669"/>
    <property type="project" value="UniProtKB-KW"/>
</dbReference>
<evidence type="ECO:0000256" key="1">
    <source>
        <dbReference type="ARBA" id="ARBA00009732"/>
    </source>
</evidence>
<comment type="similarity">
    <text evidence="1 14">Belongs to the PAPS reductase family. CysH subfamily.</text>
</comment>
<dbReference type="GO" id="GO:0004604">
    <property type="term" value="F:phosphoadenylyl-sulfate reductase (thioredoxin) activity"/>
    <property type="evidence" value="ECO:0007669"/>
    <property type="project" value="UniProtKB-UniRule"/>
</dbReference>
<evidence type="ECO:0000256" key="2">
    <source>
        <dbReference type="ARBA" id="ARBA00022490"/>
    </source>
</evidence>
<evidence type="ECO:0000256" key="6">
    <source>
        <dbReference type="ARBA" id="ARBA00023014"/>
    </source>
</evidence>
<proteinExistence type="inferred from homology"/>
<dbReference type="GO" id="GO:0019379">
    <property type="term" value="P:sulfate assimilation, phosphoadenylyl sulfate reduction by phosphoadenylyl-sulfate reductase (thioredoxin)"/>
    <property type="evidence" value="ECO:0007669"/>
    <property type="project" value="UniProtKB-UniRule"/>
</dbReference>
<dbReference type="PANTHER" id="PTHR46482">
    <property type="entry name" value="5'-ADENYLYLSULFATE REDUCTASE 3, CHLOROPLASTIC"/>
    <property type="match status" value="1"/>
</dbReference>
<feature type="binding site" evidence="14">
    <location>
        <position position="121"/>
    </location>
    <ligand>
        <name>[4Fe-4S] cluster</name>
        <dbReference type="ChEBI" id="CHEBI:49883"/>
    </ligand>
</feature>
<dbReference type="Gene3D" id="3.40.50.620">
    <property type="entry name" value="HUPs"/>
    <property type="match status" value="1"/>
</dbReference>
<dbReference type="GO" id="GO:0019344">
    <property type="term" value="P:cysteine biosynthetic process"/>
    <property type="evidence" value="ECO:0007669"/>
    <property type="project" value="InterPro"/>
</dbReference>
<dbReference type="GO" id="GO:0070814">
    <property type="term" value="P:hydrogen sulfide biosynthetic process"/>
    <property type="evidence" value="ECO:0007669"/>
    <property type="project" value="UniProtKB-UniRule"/>
</dbReference>